<gene>
    <name evidence="1" type="ORF">CEXT_436041</name>
</gene>
<proteinExistence type="predicted"/>
<name>A0AAV4MNJ5_CAEEX</name>
<dbReference type="Proteomes" id="UP001054945">
    <property type="component" value="Unassembled WGS sequence"/>
</dbReference>
<reference evidence="1 2" key="1">
    <citation type="submission" date="2021-06" db="EMBL/GenBank/DDBJ databases">
        <title>Caerostris extrusa draft genome.</title>
        <authorList>
            <person name="Kono N."/>
            <person name="Arakawa K."/>
        </authorList>
    </citation>
    <scope>NUCLEOTIDE SEQUENCE [LARGE SCALE GENOMIC DNA]</scope>
</reference>
<dbReference type="SUPFAM" id="SSF46938">
    <property type="entry name" value="CRAL/TRIO N-terminal domain"/>
    <property type="match status" value="1"/>
</dbReference>
<dbReference type="InterPro" id="IPR036273">
    <property type="entry name" value="CRAL/TRIO_N_dom_sf"/>
</dbReference>
<keyword evidence="2" id="KW-1185">Reference proteome</keyword>
<comment type="caution">
    <text evidence="1">The sequence shown here is derived from an EMBL/GenBank/DDBJ whole genome shotgun (WGS) entry which is preliminary data.</text>
</comment>
<organism evidence="1 2">
    <name type="scientific">Caerostris extrusa</name>
    <name type="common">Bark spider</name>
    <name type="synonym">Caerostris bankana</name>
    <dbReference type="NCBI Taxonomy" id="172846"/>
    <lineage>
        <taxon>Eukaryota</taxon>
        <taxon>Metazoa</taxon>
        <taxon>Ecdysozoa</taxon>
        <taxon>Arthropoda</taxon>
        <taxon>Chelicerata</taxon>
        <taxon>Arachnida</taxon>
        <taxon>Araneae</taxon>
        <taxon>Araneomorphae</taxon>
        <taxon>Entelegynae</taxon>
        <taxon>Araneoidea</taxon>
        <taxon>Araneidae</taxon>
        <taxon>Caerostris</taxon>
    </lineage>
</organism>
<dbReference type="Gene3D" id="1.10.8.20">
    <property type="entry name" value="N-terminal domain of phosphatidylinositol transfer protein sec14p"/>
    <property type="match status" value="1"/>
</dbReference>
<evidence type="ECO:0000313" key="2">
    <source>
        <dbReference type="Proteomes" id="UP001054945"/>
    </source>
</evidence>
<evidence type="ECO:0000313" key="1">
    <source>
        <dbReference type="EMBL" id="GIX72359.1"/>
    </source>
</evidence>
<accession>A0AAV4MNJ5</accession>
<protein>
    <submittedName>
        <fullName evidence="1">Uncharacterized protein</fullName>
    </submittedName>
</protein>
<dbReference type="AlphaFoldDB" id="A0AAV4MNJ5"/>
<sequence length="141" mass="16724">MQYILQSNCSTSYKAIAVHPTKQLQYILQSNCSTSYKAIAVHPTKQLQYIPQRRMPNKTNVTKLVGKDVLPLDIRHVPEFLRKKFEEDAQETSENKQKCLSQLKERLLDHKITKDVDFEDDFLLTILRHHEYKIEKQFQMF</sequence>
<dbReference type="EMBL" id="BPLR01019840">
    <property type="protein sequence ID" value="GIX72359.1"/>
    <property type="molecule type" value="Genomic_DNA"/>
</dbReference>